<evidence type="ECO:0000313" key="2">
    <source>
        <dbReference type="EMBL" id="PWN38167.1"/>
    </source>
</evidence>
<dbReference type="RefSeq" id="XP_025358469.1">
    <property type="nucleotide sequence ID" value="XM_025498427.1"/>
</dbReference>
<protein>
    <recommendedName>
        <fullName evidence="4">CHL4-domain-containing protein</fullName>
    </recommendedName>
</protein>
<evidence type="ECO:0000313" key="3">
    <source>
        <dbReference type="Proteomes" id="UP000245771"/>
    </source>
</evidence>
<evidence type="ECO:0008006" key="4">
    <source>
        <dbReference type="Google" id="ProtNLM"/>
    </source>
</evidence>
<dbReference type="AlphaFoldDB" id="A0A316VKX3"/>
<dbReference type="EMBL" id="KZ819602">
    <property type="protein sequence ID" value="PWN38167.1"/>
    <property type="molecule type" value="Genomic_DNA"/>
</dbReference>
<name>A0A316VKX3_9BASI</name>
<dbReference type="GeneID" id="37020208"/>
<proteinExistence type="predicted"/>
<feature type="region of interest" description="Disordered" evidence="1">
    <location>
        <begin position="357"/>
        <end position="460"/>
    </location>
</feature>
<dbReference type="GO" id="GO:0034080">
    <property type="term" value="P:CENP-A containing chromatin assembly"/>
    <property type="evidence" value="ECO:0007669"/>
    <property type="project" value="InterPro"/>
</dbReference>
<dbReference type="Proteomes" id="UP000245771">
    <property type="component" value="Unassembled WGS sequence"/>
</dbReference>
<dbReference type="Pfam" id="PF05238">
    <property type="entry name" value="CENP-N"/>
    <property type="match status" value="1"/>
</dbReference>
<organism evidence="2 3">
    <name type="scientific">Meira miltonrushii</name>
    <dbReference type="NCBI Taxonomy" id="1280837"/>
    <lineage>
        <taxon>Eukaryota</taxon>
        <taxon>Fungi</taxon>
        <taxon>Dikarya</taxon>
        <taxon>Basidiomycota</taxon>
        <taxon>Ustilaginomycotina</taxon>
        <taxon>Exobasidiomycetes</taxon>
        <taxon>Exobasidiales</taxon>
        <taxon>Brachybasidiaceae</taxon>
        <taxon>Meira</taxon>
    </lineage>
</organism>
<reference evidence="2 3" key="1">
    <citation type="journal article" date="2018" name="Mol. Biol. Evol.">
        <title>Broad Genomic Sampling Reveals a Smut Pathogenic Ancestry of the Fungal Clade Ustilaginomycotina.</title>
        <authorList>
            <person name="Kijpornyongpan T."/>
            <person name="Mondo S.J."/>
            <person name="Barry K."/>
            <person name="Sandor L."/>
            <person name="Lee J."/>
            <person name="Lipzen A."/>
            <person name="Pangilinan J."/>
            <person name="LaButti K."/>
            <person name="Hainaut M."/>
            <person name="Henrissat B."/>
            <person name="Grigoriev I.V."/>
            <person name="Spatafora J.W."/>
            <person name="Aime M.C."/>
        </authorList>
    </citation>
    <scope>NUCLEOTIDE SEQUENCE [LARGE SCALE GENOMIC DNA]</scope>
    <source>
        <strain evidence="2 3">MCA 3882</strain>
    </source>
</reference>
<dbReference type="OrthoDB" id="6585699at2759"/>
<feature type="compositionally biased region" description="Basic and acidic residues" evidence="1">
    <location>
        <begin position="376"/>
        <end position="400"/>
    </location>
</feature>
<feature type="compositionally biased region" description="Basic and acidic residues" evidence="1">
    <location>
        <begin position="421"/>
        <end position="454"/>
    </location>
</feature>
<evidence type="ECO:0000256" key="1">
    <source>
        <dbReference type="SAM" id="MobiDB-lite"/>
    </source>
</evidence>
<dbReference type="GO" id="GO:0007059">
    <property type="term" value="P:chromosome segregation"/>
    <property type="evidence" value="ECO:0007669"/>
    <property type="project" value="InterPro"/>
</dbReference>
<dbReference type="InterPro" id="IPR007902">
    <property type="entry name" value="Chl4/mis15/CENP-N"/>
</dbReference>
<dbReference type="STRING" id="1280837.A0A316VKX3"/>
<sequence length="582" mass="66037">MVEKTNISRPTLMSVYPDSTLLKPCPALHKLFYSIDHRKLQSLVLGWIRDSKHAPTASIQPPRLKGSNVSEHSAKDGVVRMKQGARNSVSLDQEESLNSDYREGMRARTYEELEEIWKSSLTRNRIIERLTDFDWPEGITYSMIASIIFETTRWNRMLYQWNACCLDYGDGEEVKNLLGKKDAYSSRHRLYQTITPAELVKRISEELSNYCSHSIFLDTPPTKAAEMLSLTETKRAEEDWTKSFTRIRIVSCESATSVCNYGLNILHIPKTPWCLVSGYFGVNRQEEKEMLFTAIAHAFGAQKVLHNATRMRSGSDHTQYKTGILGELHGRDPLALREVLVNEYHVLDGDVMSSRLKAGKGKAMDRNQAEDGPLVRADKRKRDDKSGLYEKIARHEKDRFNGAGDELNAEASAEANSHIQHPREQKMQASRSEAEKKKREREVNELFGQDERLSVQRSGSVDGQANEIAIEDLPRFERTKYDLILPMPEMNGYGDLTKSDLRKSPIQLRLDGTHVLAGLRKLVRAGLDGEKFESSAVKKKLASSDVGQTTKGLPEWLVDIRGTRVCVGLEDDDNEEEEEEAD</sequence>
<accession>A0A316VKX3</accession>
<gene>
    <name evidence="2" type="ORF">FA14DRAFT_159870</name>
</gene>
<keyword evidence="3" id="KW-1185">Reference proteome</keyword>
<dbReference type="InParanoid" id="A0A316VKX3"/>